<keyword evidence="7" id="KW-0496">Mitochondrion</keyword>
<evidence type="ECO:0000313" key="9">
    <source>
        <dbReference type="EMBL" id="RWA07135.1"/>
    </source>
</evidence>
<dbReference type="InterPro" id="IPR006075">
    <property type="entry name" value="Asn/Gln-tRNA_Trfase_suB/E_cat"/>
</dbReference>
<dbReference type="GO" id="GO:0030956">
    <property type="term" value="C:glutamyl-tRNA(Gln) amidotransferase complex"/>
    <property type="evidence" value="ECO:0007669"/>
    <property type="project" value="UniProtKB-UniRule"/>
</dbReference>
<dbReference type="GO" id="GO:0005739">
    <property type="term" value="C:mitochondrion"/>
    <property type="evidence" value="ECO:0007669"/>
    <property type="project" value="UniProtKB-SubCell"/>
</dbReference>
<accession>A0A439CY48</accession>
<sequence length="642" mass="72142">MPQIRPAALSKYLLRGQLVSRRCLRTQSRIQASPVTASTASLVRYLHTATATGEPPSNEPAPIHVPLRKQLKDEAKKQKESGTKKKKNVDNQVVDGWELTVGIEIHAQLNTEKKLFSDAATSFNDDPNTHVAYFDLATPGSQPIFQKAALVPALRAALALNCDIQLVSRFDRKHYFHWDQPSGYQITQYYEPFARDGHLRLRSRDGIAAEDGEGVSIGIKQIQMEQDTAKTVAQPGDVHWIDFNRVGMPLIEIITHPEFHHPATAAAFVRKVQTLLDAVDACVSGMEAGGLRADVNVSVRRTDDPNAPLGQRTEIKNLSSFKAVEDAIIAERDRQIAVLEAGGTIAGETRGWSIGSTETRRLRGKEGEVDYRYMPDPDIPPLFIGLDLIGHMWDTLGMLPDDVLDTLIQEFDVSPKDAMSLVSLDEGKRLEYFLTIVDFLMAQYSDDIDFEYYQHTVNWILHELPRLTAERSDEPAQDLGFTTDGECLRMPARHFADIMIHLFNGEINTRVAKELLWFVFRGRVPGEYPTVLDAIAGEDLWFRELSMDEYEALADTALQGQDDILRHFIDVLIFPRGKLMFLVGRMIRIGPEERIDPNTAESVLRRKIRDDYAPNLKIRDNRAARLLEEKDSGRLCSGSGTA</sequence>
<evidence type="ECO:0000256" key="6">
    <source>
        <dbReference type="ARBA" id="ARBA00047913"/>
    </source>
</evidence>
<evidence type="ECO:0000256" key="3">
    <source>
        <dbReference type="ARBA" id="ARBA00022741"/>
    </source>
</evidence>
<name>A0A439CY48_9PEZI</name>
<dbReference type="NCBIfam" id="NF004012">
    <property type="entry name" value="PRK05477.1-2"/>
    <property type="match status" value="1"/>
</dbReference>
<dbReference type="InterPro" id="IPR017958">
    <property type="entry name" value="Gln-tRNA_amidoTrfase_suB_CS"/>
</dbReference>
<dbReference type="SUPFAM" id="SSF89095">
    <property type="entry name" value="GatB/YqeY motif"/>
    <property type="match status" value="1"/>
</dbReference>
<dbReference type="Pfam" id="PF02934">
    <property type="entry name" value="GatB_N"/>
    <property type="match status" value="1"/>
</dbReference>
<comment type="subunit">
    <text evidence="7">Subunit of the heterotrimeric GatCAB amidotransferase (AdT) complex, composed of A, B and C subunits.</text>
</comment>
<evidence type="ECO:0000256" key="1">
    <source>
        <dbReference type="ARBA" id="ARBA00005306"/>
    </source>
</evidence>
<proteinExistence type="inferred from homology"/>
<feature type="domain" description="Aspartyl/Glutamyl-tRNA(Gln) amidotransferase subunit B/E catalytic" evidence="8">
    <location>
        <begin position="100"/>
        <end position="386"/>
    </location>
</feature>
<dbReference type="Proteomes" id="UP000286045">
    <property type="component" value="Unassembled WGS sequence"/>
</dbReference>
<dbReference type="InterPro" id="IPR004413">
    <property type="entry name" value="GatB"/>
</dbReference>
<evidence type="ECO:0000313" key="10">
    <source>
        <dbReference type="Proteomes" id="UP000286045"/>
    </source>
</evidence>
<dbReference type="HAMAP" id="MF_00121">
    <property type="entry name" value="GatB"/>
    <property type="match status" value="1"/>
</dbReference>
<gene>
    <name evidence="9" type="ORF">EKO27_g7974</name>
</gene>
<keyword evidence="3 7" id="KW-0547">Nucleotide-binding</keyword>
<dbReference type="GO" id="GO:0070681">
    <property type="term" value="P:glutaminyl-tRNAGln biosynthesis via transamidation"/>
    <property type="evidence" value="ECO:0007669"/>
    <property type="project" value="UniProtKB-UniRule"/>
</dbReference>
<comment type="similarity">
    <text evidence="1 7">Belongs to the GatB/GatE family. GatB subfamily.</text>
</comment>
<dbReference type="EMBL" id="RYZI01000280">
    <property type="protein sequence ID" value="RWA07135.1"/>
    <property type="molecule type" value="Genomic_DNA"/>
</dbReference>
<dbReference type="GO" id="GO:0050567">
    <property type="term" value="F:glutaminyl-tRNA synthase (glutamine-hydrolyzing) activity"/>
    <property type="evidence" value="ECO:0007669"/>
    <property type="project" value="UniProtKB-UniRule"/>
</dbReference>
<dbReference type="SUPFAM" id="SSF55931">
    <property type="entry name" value="Glutamine synthetase/guanido kinase"/>
    <property type="match status" value="1"/>
</dbReference>
<dbReference type="GO" id="GO:0032543">
    <property type="term" value="P:mitochondrial translation"/>
    <property type="evidence" value="ECO:0007669"/>
    <property type="project" value="UniProtKB-UniRule"/>
</dbReference>
<dbReference type="EC" id="6.3.5.-" evidence="7"/>
<keyword evidence="4 7" id="KW-0067">ATP-binding</keyword>
<evidence type="ECO:0000256" key="2">
    <source>
        <dbReference type="ARBA" id="ARBA00022598"/>
    </source>
</evidence>
<comment type="catalytic activity">
    <reaction evidence="6 7">
        <text>L-glutamyl-tRNA(Gln) + L-glutamine + ATP + H2O = L-glutaminyl-tRNA(Gln) + L-glutamate + ADP + phosphate + H(+)</text>
        <dbReference type="Rhea" id="RHEA:17521"/>
        <dbReference type="Rhea" id="RHEA-COMP:9681"/>
        <dbReference type="Rhea" id="RHEA-COMP:9684"/>
        <dbReference type="ChEBI" id="CHEBI:15377"/>
        <dbReference type="ChEBI" id="CHEBI:15378"/>
        <dbReference type="ChEBI" id="CHEBI:29985"/>
        <dbReference type="ChEBI" id="CHEBI:30616"/>
        <dbReference type="ChEBI" id="CHEBI:43474"/>
        <dbReference type="ChEBI" id="CHEBI:58359"/>
        <dbReference type="ChEBI" id="CHEBI:78520"/>
        <dbReference type="ChEBI" id="CHEBI:78521"/>
        <dbReference type="ChEBI" id="CHEBI:456216"/>
    </reaction>
</comment>
<dbReference type="PANTHER" id="PTHR11659:SF0">
    <property type="entry name" value="GLUTAMYL-TRNA(GLN) AMIDOTRANSFERASE SUBUNIT B, MITOCHONDRIAL"/>
    <property type="match status" value="1"/>
</dbReference>
<dbReference type="PROSITE" id="PS01234">
    <property type="entry name" value="GATB"/>
    <property type="match status" value="1"/>
</dbReference>
<keyword evidence="5 7" id="KW-0648">Protein biosynthesis</keyword>
<evidence type="ECO:0000259" key="8">
    <source>
        <dbReference type="Pfam" id="PF02934"/>
    </source>
</evidence>
<dbReference type="NCBIfam" id="TIGR00133">
    <property type="entry name" value="gatB"/>
    <property type="match status" value="1"/>
</dbReference>
<evidence type="ECO:0000256" key="5">
    <source>
        <dbReference type="ARBA" id="ARBA00022917"/>
    </source>
</evidence>
<dbReference type="InterPro" id="IPR017959">
    <property type="entry name" value="Asn/Gln-tRNA_amidoTrfase_suB/E"/>
</dbReference>
<dbReference type="InterPro" id="IPR003789">
    <property type="entry name" value="Asn/Gln_tRNA_amidoTrase-B-like"/>
</dbReference>
<reference evidence="9 10" key="1">
    <citation type="submission" date="2018-12" db="EMBL/GenBank/DDBJ databases">
        <title>Draft genome sequence of Xylaria grammica IHI A82.</title>
        <authorList>
            <person name="Buettner E."/>
            <person name="Kellner H."/>
        </authorList>
    </citation>
    <scope>NUCLEOTIDE SEQUENCE [LARGE SCALE GENOMIC DNA]</scope>
    <source>
        <strain evidence="9 10">IHI A82</strain>
    </source>
</reference>
<organism evidence="9 10">
    <name type="scientific">Xylaria grammica</name>
    <dbReference type="NCBI Taxonomy" id="363999"/>
    <lineage>
        <taxon>Eukaryota</taxon>
        <taxon>Fungi</taxon>
        <taxon>Dikarya</taxon>
        <taxon>Ascomycota</taxon>
        <taxon>Pezizomycotina</taxon>
        <taxon>Sordariomycetes</taxon>
        <taxon>Xylariomycetidae</taxon>
        <taxon>Xylariales</taxon>
        <taxon>Xylariaceae</taxon>
        <taxon>Xylaria</taxon>
    </lineage>
</organism>
<keyword evidence="2 7" id="KW-0436">Ligase</keyword>
<evidence type="ECO:0000256" key="4">
    <source>
        <dbReference type="ARBA" id="ARBA00022840"/>
    </source>
</evidence>
<evidence type="ECO:0000256" key="7">
    <source>
        <dbReference type="HAMAP-Rule" id="MF_03147"/>
    </source>
</evidence>
<dbReference type="GO" id="GO:0005524">
    <property type="term" value="F:ATP binding"/>
    <property type="evidence" value="ECO:0007669"/>
    <property type="project" value="UniProtKB-KW"/>
</dbReference>
<comment type="caution">
    <text evidence="9">The sequence shown here is derived from an EMBL/GenBank/DDBJ whole genome shotgun (WGS) entry which is preliminary data.</text>
</comment>
<comment type="function">
    <text evidence="7">Allows the formation of correctly charged Gln-tRNA(Gln) through the transamidation of misacylated Glu-tRNA(Gln) in the mitochondria. The reaction takes place in the presence of glutamine and ATP through an activated gamma-phospho-Glu-tRNA(Gln).</text>
</comment>
<dbReference type="InterPro" id="IPR014746">
    <property type="entry name" value="Gln_synth/guanido_kin_cat_dom"/>
</dbReference>
<protein>
    <recommendedName>
        <fullName evidence="7">Glutamyl-tRNA(Gln) amidotransferase subunit B, mitochondrial</fullName>
        <shortName evidence="7">Glu-AdT subunit B</shortName>
        <ecNumber evidence="7">6.3.5.-</ecNumber>
    </recommendedName>
</protein>
<keyword evidence="10" id="KW-1185">Reference proteome</keyword>
<comment type="subcellular location">
    <subcellularLocation>
        <location evidence="7">Mitochondrion</location>
    </subcellularLocation>
</comment>
<dbReference type="STRING" id="363999.A0A439CY48"/>
<dbReference type="AlphaFoldDB" id="A0A439CY48"/>
<dbReference type="PANTHER" id="PTHR11659">
    <property type="entry name" value="GLUTAMYL-TRNA GLN AMIDOTRANSFERASE SUBUNIT B MITOCHONDRIAL AND PROKARYOTIC PET112-RELATED"/>
    <property type="match status" value="1"/>
</dbReference>